<dbReference type="EMBL" id="JBAMMX010000024">
    <property type="protein sequence ID" value="KAK6916764.1"/>
    <property type="molecule type" value="Genomic_DNA"/>
</dbReference>
<protein>
    <submittedName>
        <fullName evidence="1">E motif</fullName>
    </submittedName>
</protein>
<sequence>MVDLLGRTGNLEQVKHFIQEMPLNQTARIWGSLLVAARNNTDIAEFAAKKIFSLEHGCYVLLSNMYAEAGSWEDMEWIKSLVGSCRFSNHDQSSTKTAIIYDMLDIILGKCVHDITKYRLLDLASERRISSRSHSIKLYTDLTYTKRTGDAMRYS</sequence>
<dbReference type="PANTHER" id="PTHR47926:SF452">
    <property type="entry name" value="PENTATRICOPEPTIDE REPEAT-CONTAINING PROTEIN"/>
    <property type="match status" value="1"/>
</dbReference>
<dbReference type="InterPro" id="IPR046960">
    <property type="entry name" value="PPR_At4g14850-like_plant"/>
</dbReference>
<dbReference type="Proteomes" id="UP001370490">
    <property type="component" value="Unassembled WGS sequence"/>
</dbReference>
<proteinExistence type="predicted"/>
<dbReference type="InterPro" id="IPR046848">
    <property type="entry name" value="E_motif"/>
</dbReference>
<dbReference type="GO" id="GO:0003723">
    <property type="term" value="F:RNA binding"/>
    <property type="evidence" value="ECO:0007669"/>
    <property type="project" value="InterPro"/>
</dbReference>
<evidence type="ECO:0000313" key="1">
    <source>
        <dbReference type="EMBL" id="KAK6916764.1"/>
    </source>
</evidence>
<accession>A0AAN8UMB9</accession>
<reference evidence="1 2" key="1">
    <citation type="submission" date="2023-12" db="EMBL/GenBank/DDBJ databases">
        <title>A high-quality genome assembly for Dillenia turbinata (Dilleniales).</title>
        <authorList>
            <person name="Chanderbali A."/>
        </authorList>
    </citation>
    <scope>NUCLEOTIDE SEQUENCE [LARGE SCALE GENOMIC DNA]</scope>
    <source>
        <strain evidence="1">LSX21</strain>
        <tissue evidence="1">Leaf</tissue>
    </source>
</reference>
<gene>
    <name evidence="1" type="ORF">RJ641_019625</name>
</gene>
<keyword evidence="2" id="KW-1185">Reference proteome</keyword>
<dbReference type="GO" id="GO:0009451">
    <property type="term" value="P:RNA modification"/>
    <property type="evidence" value="ECO:0007669"/>
    <property type="project" value="InterPro"/>
</dbReference>
<name>A0AAN8UMB9_9MAGN</name>
<dbReference type="Pfam" id="PF20431">
    <property type="entry name" value="E_motif"/>
    <property type="match status" value="1"/>
</dbReference>
<dbReference type="PANTHER" id="PTHR47926">
    <property type="entry name" value="PENTATRICOPEPTIDE REPEAT-CONTAINING PROTEIN"/>
    <property type="match status" value="1"/>
</dbReference>
<organism evidence="1 2">
    <name type="scientific">Dillenia turbinata</name>
    <dbReference type="NCBI Taxonomy" id="194707"/>
    <lineage>
        <taxon>Eukaryota</taxon>
        <taxon>Viridiplantae</taxon>
        <taxon>Streptophyta</taxon>
        <taxon>Embryophyta</taxon>
        <taxon>Tracheophyta</taxon>
        <taxon>Spermatophyta</taxon>
        <taxon>Magnoliopsida</taxon>
        <taxon>eudicotyledons</taxon>
        <taxon>Gunneridae</taxon>
        <taxon>Pentapetalae</taxon>
        <taxon>Dilleniales</taxon>
        <taxon>Dilleniaceae</taxon>
        <taxon>Dillenia</taxon>
    </lineage>
</organism>
<dbReference type="AlphaFoldDB" id="A0AAN8UMB9"/>
<evidence type="ECO:0000313" key="2">
    <source>
        <dbReference type="Proteomes" id="UP001370490"/>
    </source>
</evidence>
<comment type="caution">
    <text evidence="1">The sequence shown here is derived from an EMBL/GenBank/DDBJ whole genome shotgun (WGS) entry which is preliminary data.</text>
</comment>